<dbReference type="GO" id="GO:0008233">
    <property type="term" value="F:peptidase activity"/>
    <property type="evidence" value="ECO:0007669"/>
    <property type="project" value="UniProtKB-KW"/>
</dbReference>
<dbReference type="EMBL" id="JBAHYK010000224">
    <property type="protein sequence ID" value="KAL0576416.1"/>
    <property type="molecule type" value="Genomic_DNA"/>
</dbReference>
<dbReference type="InterPro" id="IPR005078">
    <property type="entry name" value="Peptidase_C54"/>
</dbReference>
<keyword evidence="8" id="KW-0788">Thiol protease</keyword>
<proteinExistence type="inferred from homology"/>
<feature type="compositionally biased region" description="Low complexity" evidence="13">
    <location>
        <begin position="261"/>
        <end position="273"/>
    </location>
</feature>
<feature type="compositionally biased region" description="Polar residues" evidence="13">
    <location>
        <begin position="157"/>
        <end position="192"/>
    </location>
</feature>
<feature type="compositionally biased region" description="Polar residues" evidence="13">
    <location>
        <begin position="992"/>
        <end position="1006"/>
    </location>
</feature>
<organism evidence="15 16">
    <name type="scientific">Marasmius crinis-equi</name>
    <dbReference type="NCBI Taxonomy" id="585013"/>
    <lineage>
        <taxon>Eukaryota</taxon>
        <taxon>Fungi</taxon>
        <taxon>Dikarya</taxon>
        <taxon>Basidiomycota</taxon>
        <taxon>Agaricomycotina</taxon>
        <taxon>Agaricomycetes</taxon>
        <taxon>Agaricomycetidae</taxon>
        <taxon>Agaricales</taxon>
        <taxon>Marasmiineae</taxon>
        <taxon>Marasmiaceae</taxon>
        <taxon>Marasmius</taxon>
    </lineage>
</organism>
<dbReference type="SUPFAM" id="SSF54001">
    <property type="entry name" value="Cysteine proteinases"/>
    <property type="match status" value="2"/>
</dbReference>
<comment type="catalytic activity">
    <reaction evidence="11">
        <text>[protein]-C-terminal L-amino acid-glycyl-phosphatidylethanolamide + H2O = [protein]-C-terminal L-amino acid-glycine + a 1,2-diacyl-sn-glycero-3-phosphoethanolamine</text>
        <dbReference type="Rhea" id="RHEA:67548"/>
        <dbReference type="Rhea" id="RHEA-COMP:17323"/>
        <dbReference type="Rhea" id="RHEA-COMP:17324"/>
        <dbReference type="ChEBI" id="CHEBI:15377"/>
        <dbReference type="ChEBI" id="CHEBI:64612"/>
        <dbReference type="ChEBI" id="CHEBI:172940"/>
        <dbReference type="ChEBI" id="CHEBI:172941"/>
    </reaction>
    <physiologicalReaction direction="left-to-right" evidence="11">
        <dbReference type="Rhea" id="RHEA:67549"/>
    </physiologicalReaction>
</comment>
<feature type="domain" description="Peptidase C54 catalytic" evidence="14">
    <location>
        <begin position="332"/>
        <end position="855"/>
    </location>
</feature>
<evidence type="ECO:0000313" key="15">
    <source>
        <dbReference type="EMBL" id="KAL0576416.1"/>
    </source>
</evidence>
<feature type="compositionally biased region" description="Basic and acidic residues" evidence="13">
    <location>
        <begin position="665"/>
        <end position="682"/>
    </location>
</feature>
<feature type="compositionally biased region" description="Pro residues" evidence="13">
    <location>
        <begin position="235"/>
        <end position="246"/>
    </location>
</feature>
<feature type="compositionally biased region" description="Basic and acidic residues" evidence="13">
    <location>
        <begin position="79"/>
        <end position="93"/>
    </location>
</feature>
<keyword evidence="10" id="KW-0072">Autophagy</keyword>
<dbReference type="Pfam" id="PF03416">
    <property type="entry name" value="Peptidase_C54"/>
    <property type="match status" value="1"/>
</dbReference>
<feature type="compositionally biased region" description="Low complexity" evidence="13">
    <location>
        <begin position="1038"/>
        <end position="1050"/>
    </location>
</feature>
<feature type="compositionally biased region" description="Low complexity" evidence="13">
    <location>
        <begin position="697"/>
        <end position="713"/>
    </location>
</feature>
<dbReference type="InterPro" id="IPR038765">
    <property type="entry name" value="Papain-like_cys_pep_sf"/>
</dbReference>
<evidence type="ECO:0000256" key="13">
    <source>
        <dbReference type="SAM" id="MobiDB-lite"/>
    </source>
</evidence>
<feature type="compositionally biased region" description="Acidic residues" evidence="13">
    <location>
        <begin position="914"/>
        <end position="925"/>
    </location>
</feature>
<evidence type="ECO:0000256" key="6">
    <source>
        <dbReference type="ARBA" id="ARBA00022670"/>
    </source>
</evidence>
<feature type="region of interest" description="Disordered" evidence="13">
    <location>
        <begin position="1"/>
        <end position="193"/>
    </location>
</feature>
<feature type="compositionally biased region" description="Polar residues" evidence="13">
    <location>
        <begin position="775"/>
        <end position="787"/>
    </location>
</feature>
<keyword evidence="16" id="KW-1185">Reference proteome</keyword>
<feature type="region of interest" description="Disordered" evidence="13">
    <location>
        <begin position="645"/>
        <end position="792"/>
    </location>
</feature>
<feature type="compositionally biased region" description="Low complexity" evidence="13">
    <location>
        <begin position="281"/>
        <end position="323"/>
    </location>
</feature>
<reference evidence="15 16" key="1">
    <citation type="submission" date="2024-02" db="EMBL/GenBank/DDBJ databases">
        <title>A draft genome for the cacao thread blight pathogen Marasmius crinis-equi.</title>
        <authorList>
            <person name="Cohen S.P."/>
            <person name="Baruah I.K."/>
            <person name="Amoako-Attah I."/>
            <person name="Bukari Y."/>
            <person name="Meinhardt L.W."/>
            <person name="Bailey B.A."/>
        </authorList>
    </citation>
    <scope>NUCLEOTIDE SEQUENCE [LARGE SCALE GENOMIC DNA]</scope>
    <source>
        <strain evidence="15 16">GH-76</strain>
    </source>
</reference>
<evidence type="ECO:0000256" key="8">
    <source>
        <dbReference type="ARBA" id="ARBA00022807"/>
    </source>
</evidence>
<evidence type="ECO:0000256" key="10">
    <source>
        <dbReference type="ARBA" id="ARBA00023006"/>
    </source>
</evidence>
<evidence type="ECO:0000256" key="11">
    <source>
        <dbReference type="ARBA" id="ARBA00029362"/>
    </source>
</evidence>
<evidence type="ECO:0000256" key="9">
    <source>
        <dbReference type="ARBA" id="ARBA00022927"/>
    </source>
</evidence>
<feature type="compositionally biased region" description="Low complexity" evidence="13">
    <location>
        <begin position="730"/>
        <end position="743"/>
    </location>
</feature>
<evidence type="ECO:0000256" key="12">
    <source>
        <dbReference type="ARBA" id="ARBA00030240"/>
    </source>
</evidence>
<evidence type="ECO:0000256" key="2">
    <source>
        <dbReference type="ARBA" id="ARBA00004496"/>
    </source>
</evidence>
<name>A0ABR3FMG6_9AGAR</name>
<evidence type="ECO:0000256" key="3">
    <source>
        <dbReference type="ARBA" id="ARBA00010958"/>
    </source>
</evidence>
<keyword evidence="7" id="KW-0378">Hydrolase</keyword>
<feature type="compositionally biased region" description="Polar residues" evidence="13">
    <location>
        <begin position="714"/>
        <end position="724"/>
    </location>
</feature>
<dbReference type="PANTHER" id="PTHR22624">
    <property type="entry name" value="CYSTEINE PROTEASE ATG4"/>
    <property type="match status" value="1"/>
</dbReference>
<feature type="compositionally biased region" description="Basic and acidic residues" evidence="13">
    <location>
        <begin position="937"/>
        <end position="946"/>
    </location>
</feature>
<evidence type="ECO:0000256" key="1">
    <source>
        <dbReference type="ARBA" id="ARBA00004329"/>
    </source>
</evidence>
<keyword evidence="9" id="KW-0653">Protein transport</keyword>
<evidence type="ECO:0000256" key="7">
    <source>
        <dbReference type="ARBA" id="ARBA00022801"/>
    </source>
</evidence>
<accession>A0ABR3FMG6</accession>
<evidence type="ECO:0000313" key="16">
    <source>
        <dbReference type="Proteomes" id="UP001465976"/>
    </source>
</evidence>
<comment type="caution">
    <text evidence="15">The sequence shown here is derived from an EMBL/GenBank/DDBJ whole genome shotgun (WGS) entry which is preliminary data.</text>
</comment>
<keyword evidence="5" id="KW-0963">Cytoplasm</keyword>
<evidence type="ECO:0000256" key="4">
    <source>
        <dbReference type="ARBA" id="ARBA00022448"/>
    </source>
</evidence>
<feature type="region of interest" description="Disordered" evidence="13">
    <location>
        <begin position="546"/>
        <end position="573"/>
    </location>
</feature>
<evidence type="ECO:0000256" key="5">
    <source>
        <dbReference type="ARBA" id="ARBA00022490"/>
    </source>
</evidence>
<feature type="compositionally biased region" description="Low complexity" evidence="13">
    <location>
        <begin position="124"/>
        <end position="144"/>
    </location>
</feature>
<dbReference type="GO" id="GO:0006508">
    <property type="term" value="P:proteolysis"/>
    <property type="evidence" value="ECO:0007669"/>
    <property type="project" value="UniProtKB-KW"/>
</dbReference>
<dbReference type="Proteomes" id="UP001465976">
    <property type="component" value="Unassembled WGS sequence"/>
</dbReference>
<keyword evidence="6 15" id="KW-0645">Protease</keyword>
<feature type="region of interest" description="Disordered" evidence="13">
    <location>
        <begin position="231"/>
        <end position="329"/>
    </location>
</feature>
<keyword evidence="4" id="KW-0813">Transport</keyword>
<evidence type="ECO:0000259" key="14">
    <source>
        <dbReference type="Pfam" id="PF03416"/>
    </source>
</evidence>
<feature type="compositionally biased region" description="Polar residues" evidence="13">
    <location>
        <begin position="546"/>
        <end position="562"/>
    </location>
</feature>
<comment type="subcellular location">
    <subcellularLocation>
        <location evidence="2">Cytoplasm</location>
    </subcellularLocation>
    <subcellularLocation>
        <location evidence="1">Preautophagosomal structure</location>
    </subcellularLocation>
</comment>
<dbReference type="PANTHER" id="PTHR22624:SF49">
    <property type="entry name" value="CYSTEINE PROTEASE"/>
    <property type="match status" value="1"/>
</dbReference>
<feature type="compositionally biased region" description="Low complexity" evidence="13">
    <location>
        <begin position="1074"/>
        <end position="1084"/>
    </location>
</feature>
<feature type="region of interest" description="Disordered" evidence="13">
    <location>
        <begin position="864"/>
        <end position="1124"/>
    </location>
</feature>
<feature type="compositionally biased region" description="Acidic residues" evidence="13">
    <location>
        <begin position="877"/>
        <end position="905"/>
    </location>
</feature>
<dbReference type="InterPro" id="IPR046792">
    <property type="entry name" value="Peptidase_C54_cat"/>
</dbReference>
<comment type="similarity">
    <text evidence="3">Belongs to the peptidase C54 family.</text>
</comment>
<feature type="compositionally biased region" description="Low complexity" evidence="13">
    <location>
        <begin position="44"/>
        <end position="68"/>
    </location>
</feature>
<sequence length="1124" mass="120786">MSSNKNSRHTPSPSTPIPSNTSKLPKFLQKGNNRDRSKSVNDTALSAAAADRASSSDGPQSPSPSGSKSSRKGSRFLVGKKDKSNLEDDKPASEVEDTPIIVEPGEGSPSVPIPRSRTRPDNPSSGSSDHSGYLSHSYTHTSTSPRMSDLPSRLSGWFSQTFSTSSTDLSLPNLLNTHHGTSPKSKSGTSALLTAAKHGKGHLDKAMRYLLDSDATPDKCTDPIWILGVEHKGYEPPPPIPPPHTGEPPGGHRSSIDTKSKSPPSSFRASTSSKHSHKHSLSQSQPPSSRDSPVPSPSTSLSSSVSSSVSTTSTTPTPSTVSPKHPGANWPEEFYSDFTSKVWVTYRSQFPPIRDTSLNDLPLPCDPPTSSTMSYVDTYKSDSSYSVRSIGSSNHIVPSSPSSSGKKWNWGILGGERERGWTSDAGWGCMLRTGQSLLANALIFMWLGREWRRPDVPIPTESYARYIQIVTWFLDTPSPEAPFSVHRMALAGKDLGKDVGQWFGPSTAAGAIKTLVHAFPQSGLGVSVATDGTLYQTDVFAASHSSTTVPASSRGSTFSSPSLGRRRHHHTTSSWGDRPVLLLLGIRLGLDGVNPIYYDTIKMLYKFPQSVGIAGGRPSSSYYFVGSQSDNLFYLDPHHARPAVPLRSPPFGDAPTFGDAANRTPEADFAREKDRSKAEKKGKSSGISPRRGSMKRVVTPTSPSSVKTTGSSTFSYHAPTSPSPLQREYASSASASGSSSGKDSGFRTQTKQVSDEGKSPSQPPSRTESPVLITPSASTDTGNTSEMDYSEIAGEFGGGSTLTSLQEHLISAYNIAELRTFHCERVRKMPLSGLDPSMLIGFLCKDEADWQDLRRRVGELPRTIFSIQDEPPQWSNDSDDNMGLESISDPEDIAADMDMDDDEVGGDPVKVGDNDQDDGDEEEDKFYDTRSTSSRSVRGEERGRSEEDTEEDPVDPITPGPSTKFSVPSPEGAEELSPQSDDIEDDWVDPSIPTSPMLTPQPTQLAISEAIPAVVPRLAKSRSNGSSGSSKKKKGKKNQQVPVPVPKIKVPTPPSKESFPFPVASASDDGTEWSVSSSSSGGVEEPPKEKRMHTARARDGGRTQSGGVKGILTDEWTEGQSDRG</sequence>
<protein>
    <recommendedName>
        <fullName evidence="12">Autophagy-related protein 4</fullName>
    </recommendedName>
</protein>
<gene>
    <name evidence="15" type="primary">ATG4</name>
    <name evidence="15" type="ORF">V5O48_005552</name>
</gene>